<feature type="compositionally biased region" description="Acidic residues" evidence="1">
    <location>
        <begin position="23"/>
        <end position="44"/>
    </location>
</feature>
<evidence type="ECO:0000313" key="3">
    <source>
        <dbReference type="Proteomes" id="UP000468943"/>
    </source>
</evidence>
<name>A0A6I4SN26_9SPHN</name>
<feature type="region of interest" description="Disordered" evidence="1">
    <location>
        <begin position="20"/>
        <end position="80"/>
    </location>
</feature>
<protein>
    <recommendedName>
        <fullName evidence="4">Lipoprotein</fullName>
    </recommendedName>
</protein>
<dbReference type="RefSeq" id="WP_160597383.1">
    <property type="nucleotide sequence ID" value="NZ_WTYS01000001.1"/>
</dbReference>
<feature type="compositionally biased region" description="Basic and acidic residues" evidence="1">
    <location>
        <begin position="69"/>
        <end position="80"/>
    </location>
</feature>
<dbReference type="Proteomes" id="UP000468943">
    <property type="component" value="Unassembled WGS sequence"/>
</dbReference>
<comment type="caution">
    <text evidence="2">The sequence shown here is derived from an EMBL/GenBank/DDBJ whole genome shotgun (WGS) entry which is preliminary data.</text>
</comment>
<feature type="compositionally biased region" description="Acidic residues" evidence="1">
    <location>
        <begin position="55"/>
        <end position="68"/>
    </location>
</feature>
<proteinExistence type="predicted"/>
<sequence>MRKFGMAGIAAGAALMMAGCTPEQEEAAEAETTEAEMPAEEDAPDAATAEPAEPAGEEEMTSEEEVDEGERTGPDDRIGD</sequence>
<accession>A0A6I4SN26</accession>
<gene>
    <name evidence="2" type="ORF">GRI36_04585</name>
</gene>
<dbReference type="AlphaFoldDB" id="A0A6I4SN26"/>
<evidence type="ECO:0008006" key="4">
    <source>
        <dbReference type="Google" id="ProtNLM"/>
    </source>
</evidence>
<evidence type="ECO:0000313" key="2">
    <source>
        <dbReference type="EMBL" id="MXO56152.1"/>
    </source>
</evidence>
<keyword evidence="3" id="KW-1185">Reference proteome</keyword>
<organism evidence="2 3">
    <name type="scientific">Pontixanthobacter gangjinensis</name>
    <dbReference type="NCBI Taxonomy" id="1028742"/>
    <lineage>
        <taxon>Bacteria</taxon>
        <taxon>Pseudomonadati</taxon>
        <taxon>Pseudomonadota</taxon>
        <taxon>Alphaproteobacteria</taxon>
        <taxon>Sphingomonadales</taxon>
        <taxon>Erythrobacteraceae</taxon>
        <taxon>Pontixanthobacter</taxon>
    </lineage>
</organism>
<dbReference type="PROSITE" id="PS51257">
    <property type="entry name" value="PROKAR_LIPOPROTEIN"/>
    <property type="match status" value="1"/>
</dbReference>
<dbReference type="EMBL" id="WTYS01000001">
    <property type="protein sequence ID" value="MXO56152.1"/>
    <property type="molecule type" value="Genomic_DNA"/>
</dbReference>
<feature type="compositionally biased region" description="Low complexity" evidence="1">
    <location>
        <begin position="45"/>
        <end position="54"/>
    </location>
</feature>
<evidence type="ECO:0000256" key="1">
    <source>
        <dbReference type="SAM" id="MobiDB-lite"/>
    </source>
</evidence>
<reference evidence="2 3" key="1">
    <citation type="submission" date="2019-12" db="EMBL/GenBank/DDBJ databases">
        <title>Genomic-based taxomic classification of the family Erythrobacteraceae.</title>
        <authorList>
            <person name="Xu L."/>
        </authorList>
    </citation>
    <scope>NUCLEOTIDE SEQUENCE [LARGE SCALE GENOMIC DNA]</scope>
    <source>
        <strain evidence="2 3">JCM 17802</strain>
    </source>
</reference>